<keyword evidence="2" id="KW-1185">Reference proteome</keyword>
<gene>
    <name evidence="1" type="ORF">DENIS_4072</name>
</gene>
<evidence type="ECO:0000313" key="1">
    <source>
        <dbReference type="EMBL" id="GBC63083.1"/>
    </source>
</evidence>
<comment type="caution">
    <text evidence="1">The sequence shown here is derived from an EMBL/GenBank/DDBJ whole genome shotgun (WGS) entry which is preliminary data.</text>
</comment>
<dbReference type="Pfam" id="PF01972">
    <property type="entry name" value="SDH_protease"/>
    <property type="match status" value="1"/>
</dbReference>
<dbReference type="PANTHER" id="PTHR35984:SF1">
    <property type="entry name" value="PERIPLASMIC SERINE PROTEASE"/>
    <property type="match status" value="1"/>
</dbReference>
<accession>A0A401G1L8</accession>
<proteinExistence type="predicted"/>
<dbReference type="RefSeq" id="WP_124330203.1">
    <property type="nucleotide sequence ID" value="NZ_BEXT01000001.1"/>
</dbReference>
<dbReference type="EMBL" id="BEXT01000001">
    <property type="protein sequence ID" value="GBC63083.1"/>
    <property type="molecule type" value="Genomic_DNA"/>
</dbReference>
<dbReference type="SUPFAM" id="SSF52096">
    <property type="entry name" value="ClpP/crotonase"/>
    <property type="match status" value="1"/>
</dbReference>
<dbReference type="Proteomes" id="UP000288096">
    <property type="component" value="Unassembled WGS sequence"/>
</dbReference>
<dbReference type="OrthoDB" id="9806253at2"/>
<dbReference type="GO" id="GO:0016020">
    <property type="term" value="C:membrane"/>
    <property type="evidence" value="ECO:0007669"/>
    <property type="project" value="InterPro"/>
</dbReference>
<dbReference type="Gene3D" id="3.90.226.10">
    <property type="entry name" value="2-enoyl-CoA Hydratase, Chain A, domain 1"/>
    <property type="match status" value="1"/>
</dbReference>
<dbReference type="PANTHER" id="PTHR35984">
    <property type="entry name" value="PERIPLASMIC SERINE PROTEASE"/>
    <property type="match status" value="1"/>
</dbReference>
<dbReference type="AlphaFoldDB" id="A0A401G1L8"/>
<sequence length="320" mass="36505">MSEENDAVEETEEIEHEEKVLDNINQDEKTYDLSNFRNVVDMVRDEQSDDQIKLHIGQYLSKKIKDIGLDKYRVIILYDNYTSINTFHSDKIYRAISDLNKDKEILLILQSGGGKIEPAYLISKTCKRLCTKFIISIPRRAKSAATLISLGADELHMGLLSELGPIDPQFDGFPASGLANAMEKIAEMTSKFPKSSEMFARYLTDNLDIKDLGYFERVNESAIQYAERLLSGKTFPEGWDEHKLANHLTNHYKDHGFVIDSDEANNLLGKSIIKENTIEYEFGNQVYEFLDFLDLVYSALKEKKIRFVGSIYAGLDIIDG</sequence>
<dbReference type="InterPro" id="IPR002825">
    <property type="entry name" value="Pept_S49_ser-pept_pro"/>
</dbReference>
<reference evidence="2" key="2">
    <citation type="submission" date="2019-01" db="EMBL/GenBank/DDBJ databases">
        <title>Genome sequence of Desulfonema ishimotonii strain Tokyo 01.</title>
        <authorList>
            <person name="Fukui M."/>
        </authorList>
    </citation>
    <scope>NUCLEOTIDE SEQUENCE [LARGE SCALE GENOMIC DNA]</scope>
    <source>
        <strain evidence="2">Tokyo 01</strain>
    </source>
</reference>
<reference evidence="2" key="1">
    <citation type="submission" date="2017-11" db="EMBL/GenBank/DDBJ databases">
        <authorList>
            <person name="Watanabe M."/>
            <person name="Kojima H."/>
        </authorList>
    </citation>
    <scope>NUCLEOTIDE SEQUENCE [LARGE SCALE GENOMIC DNA]</scope>
    <source>
        <strain evidence="2">Tokyo 01</strain>
    </source>
</reference>
<evidence type="ECO:0000313" key="2">
    <source>
        <dbReference type="Proteomes" id="UP000288096"/>
    </source>
</evidence>
<dbReference type="InterPro" id="IPR029045">
    <property type="entry name" value="ClpP/crotonase-like_dom_sf"/>
</dbReference>
<evidence type="ECO:0008006" key="3">
    <source>
        <dbReference type="Google" id="ProtNLM"/>
    </source>
</evidence>
<name>A0A401G1L8_9BACT</name>
<organism evidence="1 2">
    <name type="scientific">Desulfonema ishimotonii</name>
    <dbReference type="NCBI Taxonomy" id="45657"/>
    <lineage>
        <taxon>Bacteria</taxon>
        <taxon>Pseudomonadati</taxon>
        <taxon>Thermodesulfobacteriota</taxon>
        <taxon>Desulfobacteria</taxon>
        <taxon>Desulfobacterales</taxon>
        <taxon>Desulfococcaceae</taxon>
        <taxon>Desulfonema</taxon>
    </lineage>
</organism>
<protein>
    <recommendedName>
        <fullName evidence="3">Serine dehydrogenase proteinase</fullName>
    </recommendedName>
</protein>